<dbReference type="PANTHER" id="PTHR45856:SF24">
    <property type="entry name" value="FUNGAL LIPASE-LIKE DOMAIN-CONTAINING PROTEIN"/>
    <property type="match status" value="1"/>
</dbReference>
<sequence>MDGSFRAGGTGTGAGASNGGVGSNSGNRAREALAATVAAASRVWRALPLAQRTRGPELWTEKLEIGSNLWQNAKREVVLNIEFMSNRTTRVVLYQFRISVMVALALLIWETKIKFDDNSSDDMQESQPFITLNVVIASVCLTVMLGMAARLLLCIRRVNQAGKIWTPRRKRTVLLIGLEVAVQTVNLVFYLAPNAFVLAKPCSWFLTPIFIFSAVRWSCWNTMFCLFVIQAHNPMPARFGHSFALFRAAAARFMRRKHSVQQSLASQTGSDVTERARSSTRTLPTSPSCAAELEAGKLPQLLPAGGASQDAGLPAAAAAAQGGAADPATVQSEAEGSAKDKPASKRRTAKRMVVDLPIRTHAYKAMLLWVPCQVVIAVFLVHELKHGFNNQGPCTSLEDLRCFPQAVNGTADCINWDYNCKVDDITVVLSSLTSALLIITLAVYFAMLFFAQRQLAKKPYFAYRVGNILLHVQLQTRLVAAFFFALSNLLFWWIGKHSCTSYIETWMGLTPMEIVMTTLVVTNCICILPGDPEQSALELHAWLQDFAWLEADLPRKIAQRPQVPASEPMFCVETALKMLCWSWVVYCDEKSQGLAEDEEGDQGGEALDLVTALSSERHPDNTAAAAAAAAGGGLAGAGVLAGGAAAGVPAGGAAAAGGGGQQASNHSNGGGACRGGHGERGEAADRSKPSSANGTHGRRQQQQHPEEEEEGEEGDEELCLATALALYKLTEYAVLWGPALDAKCVIGWGNDSDTIVCCFRGTVSLKNMWKNVQVWRATHPPARGSYLLGRQPMVHAGFLDTWHVNALNTQVLDTLRQLLSRDPPSGGRPWQLLFTGHSMGGALASLAAYDATTLCAELAAERGLAGGAAQLANITMYSFGAPRPGNHAFARDYIAKVPASFAVVHCNDTVARNGKFLVLYKHAAHRIVLSPTGDLIVRPSLIEQSARESFGTSLQEHLLTAYGRSFAAIIRGQFQGGKEHNQGRAGCRVLLQCKYVQLVLRATAGVHQESIIRLGRVTGHPPPGVDQHLASGERLAPARQHTTLTSRRFARMSRRFSIPPSAAPLARMPTRHSLQPVRAGMRQQRCLGQLWSPSW</sequence>
<keyword evidence="2" id="KW-1133">Transmembrane helix</keyword>
<feature type="transmembrane region" description="Helical" evidence="2">
    <location>
        <begin position="361"/>
        <end position="381"/>
    </location>
</feature>
<evidence type="ECO:0000259" key="3">
    <source>
        <dbReference type="Pfam" id="PF01764"/>
    </source>
</evidence>
<feature type="compositionally biased region" description="Polar residues" evidence="1">
    <location>
        <begin position="261"/>
        <end position="271"/>
    </location>
</feature>
<reference evidence="4" key="1">
    <citation type="journal article" date="2019" name="Plant J.">
        <title>Chlorella vulgaris genome assembly and annotation reveals the molecular basis for metabolic acclimation to high light conditions.</title>
        <authorList>
            <person name="Cecchin M."/>
            <person name="Marcolungo L."/>
            <person name="Rossato M."/>
            <person name="Girolomoni L."/>
            <person name="Cosentino E."/>
            <person name="Cuine S."/>
            <person name="Li-Beisson Y."/>
            <person name="Delledonne M."/>
            <person name="Ballottari M."/>
        </authorList>
    </citation>
    <scope>NUCLEOTIDE SEQUENCE</scope>
    <source>
        <strain evidence="4">211/11P</strain>
    </source>
</reference>
<feature type="compositionally biased region" description="Basic and acidic residues" evidence="1">
    <location>
        <begin position="676"/>
        <end position="688"/>
    </location>
</feature>
<feature type="transmembrane region" description="Helical" evidence="2">
    <location>
        <begin position="173"/>
        <end position="192"/>
    </location>
</feature>
<reference evidence="4" key="2">
    <citation type="submission" date="2020-11" db="EMBL/GenBank/DDBJ databases">
        <authorList>
            <person name="Cecchin M."/>
            <person name="Marcolungo L."/>
            <person name="Rossato M."/>
            <person name="Girolomoni L."/>
            <person name="Cosentino E."/>
            <person name="Cuine S."/>
            <person name="Li-Beisson Y."/>
            <person name="Delledonne M."/>
            <person name="Ballottari M."/>
        </authorList>
    </citation>
    <scope>NUCLEOTIDE SEQUENCE</scope>
    <source>
        <strain evidence="4">211/11P</strain>
        <tissue evidence="4">Whole cell</tissue>
    </source>
</reference>
<name>A0A9D4TJH2_CHLVU</name>
<dbReference type="GO" id="GO:0006629">
    <property type="term" value="P:lipid metabolic process"/>
    <property type="evidence" value="ECO:0007669"/>
    <property type="project" value="InterPro"/>
</dbReference>
<dbReference type="InterPro" id="IPR051218">
    <property type="entry name" value="Sec_MonoDiacylglyc_Lipase"/>
</dbReference>
<dbReference type="CDD" id="cd00519">
    <property type="entry name" value="Lipase_3"/>
    <property type="match status" value="1"/>
</dbReference>
<dbReference type="SUPFAM" id="SSF53474">
    <property type="entry name" value="alpha/beta-Hydrolases"/>
    <property type="match status" value="1"/>
</dbReference>
<feature type="compositionally biased region" description="Acidic residues" evidence="1">
    <location>
        <begin position="706"/>
        <end position="715"/>
    </location>
</feature>
<dbReference type="PANTHER" id="PTHR45856">
    <property type="entry name" value="ALPHA/BETA-HYDROLASES SUPERFAMILY PROTEIN"/>
    <property type="match status" value="1"/>
</dbReference>
<gene>
    <name evidence="4" type="ORF">D9Q98_007035</name>
</gene>
<dbReference type="InterPro" id="IPR029058">
    <property type="entry name" value="AB_hydrolase_fold"/>
</dbReference>
<dbReference type="OrthoDB" id="514788at2759"/>
<proteinExistence type="predicted"/>
<dbReference type="Gene3D" id="3.40.50.1820">
    <property type="entry name" value="alpha/beta hydrolase"/>
    <property type="match status" value="1"/>
</dbReference>
<feature type="region of interest" description="Disordered" evidence="1">
    <location>
        <begin position="324"/>
        <end position="346"/>
    </location>
</feature>
<dbReference type="AlphaFoldDB" id="A0A9D4TJH2"/>
<dbReference type="Pfam" id="PF01764">
    <property type="entry name" value="Lipase_3"/>
    <property type="match status" value="1"/>
</dbReference>
<feature type="transmembrane region" description="Helical" evidence="2">
    <location>
        <begin position="91"/>
        <end position="109"/>
    </location>
</feature>
<evidence type="ECO:0000313" key="5">
    <source>
        <dbReference type="Proteomes" id="UP001055712"/>
    </source>
</evidence>
<organism evidence="4 5">
    <name type="scientific">Chlorella vulgaris</name>
    <name type="common">Green alga</name>
    <dbReference type="NCBI Taxonomy" id="3077"/>
    <lineage>
        <taxon>Eukaryota</taxon>
        <taxon>Viridiplantae</taxon>
        <taxon>Chlorophyta</taxon>
        <taxon>core chlorophytes</taxon>
        <taxon>Trebouxiophyceae</taxon>
        <taxon>Chlorellales</taxon>
        <taxon>Chlorellaceae</taxon>
        <taxon>Chlorella clade</taxon>
        <taxon>Chlorella</taxon>
    </lineage>
</organism>
<keyword evidence="2" id="KW-0472">Membrane</keyword>
<feature type="region of interest" description="Disordered" evidence="1">
    <location>
        <begin position="650"/>
        <end position="715"/>
    </location>
</feature>
<feature type="region of interest" description="Disordered" evidence="1">
    <location>
        <begin position="1"/>
        <end position="25"/>
    </location>
</feature>
<dbReference type="InterPro" id="IPR002921">
    <property type="entry name" value="Fungal_lipase-type"/>
</dbReference>
<feature type="transmembrane region" description="Helical" evidence="2">
    <location>
        <begin position="204"/>
        <end position="229"/>
    </location>
</feature>
<dbReference type="Proteomes" id="UP001055712">
    <property type="component" value="Unassembled WGS sequence"/>
</dbReference>
<protein>
    <recommendedName>
        <fullName evidence="3">Fungal lipase-type domain-containing protein</fullName>
    </recommendedName>
</protein>
<accession>A0A9D4TJH2</accession>
<feature type="domain" description="Fungal lipase-type" evidence="3">
    <location>
        <begin position="757"/>
        <end position="912"/>
    </location>
</feature>
<feature type="transmembrane region" description="Helical" evidence="2">
    <location>
        <begin position="425"/>
        <end position="451"/>
    </location>
</feature>
<feature type="region of interest" description="Disordered" evidence="1">
    <location>
        <begin position="261"/>
        <end position="287"/>
    </location>
</feature>
<keyword evidence="2" id="KW-0812">Transmembrane</keyword>
<feature type="compositionally biased region" description="Gly residues" evidence="1">
    <location>
        <begin position="1"/>
        <end position="23"/>
    </location>
</feature>
<comment type="caution">
    <text evidence="4">The sequence shown here is derived from an EMBL/GenBank/DDBJ whole genome shotgun (WGS) entry which is preliminary data.</text>
</comment>
<keyword evidence="5" id="KW-1185">Reference proteome</keyword>
<feature type="transmembrane region" description="Helical" evidence="2">
    <location>
        <begin position="478"/>
        <end position="495"/>
    </location>
</feature>
<evidence type="ECO:0000256" key="1">
    <source>
        <dbReference type="SAM" id="MobiDB-lite"/>
    </source>
</evidence>
<evidence type="ECO:0000256" key="2">
    <source>
        <dbReference type="SAM" id="Phobius"/>
    </source>
</evidence>
<evidence type="ECO:0000313" key="4">
    <source>
        <dbReference type="EMBL" id="KAI3427096.1"/>
    </source>
</evidence>
<dbReference type="EMBL" id="SIDB01000010">
    <property type="protein sequence ID" value="KAI3427096.1"/>
    <property type="molecule type" value="Genomic_DNA"/>
</dbReference>
<feature type="transmembrane region" description="Helical" evidence="2">
    <location>
        <begin position="129"/>
        <end position="153"/>
    </location>
</feature>